<name>A0A1B7L7Y4_9ENTR</name>
<dbReference type="InterPro" id="IPR052159">
    <property type="entry name" value="Competence_DNA_uptake"/>
</dbReference>
<organism evidence="2 3">
    <name type="scientific">Mangrovibacter phragmitis</name>
    <dbReference type="NCBI Taxonomy" id="1691903"/>
    <lineage>
        <taxon>Bacteria</taxon>
        <taxon>Pseudomonadati</taxon>
        <taxon>Pseudomonadota</taxon>
        <taxon>Gammaproteobacteria</taxon>
        <taxon>Enterobacterales</taxon>
        <taxon>Enterobacteriaceae</taxon>
        <taxon>Mangrovibacter</taxon>
    </lineage>
</organism>
<comment type="caution">
    <text evidence="2">The sequence shown here is derived from an EMBL/GenBank/DDBJ whole genome shotgun (WGS) entry which is preliminary data.</text>
</comment>
<feature type="domain" description="Metallo-beta-lactamase" evidence="1">
    <location>
        <begin position="10"/>
        <end position="75"/>
    </location>
</feature>
<dbReference type="InterPro" id="IPR001279">
    <property type="entry name" value="Metallo-B-lactamas"/>
</dbReference>
<evidence type="ECO:0000313" key="3">
    <source>
        <dbReference type="Proteomes" id="UP000078225"/>
    </source>
</evidence>
<dbReference type="SUPFAM" id="SSF56281">
    <property type="entry name" value="Metallo-hydrolase/oxidoreductase"/>
    <property type="match status" value="1"/>
</dbReference>
<dbReference type="Proteomes" id="UP000078225">
    <property type="component" value="Unassembled WGS sequence"/>
</dbReference>
<proteinExistence type="predicted"/>
<dbReference type="PANTHER" id="PTHR30619:SF1">
    <property type="entry name" value="RECOMBINATION PROTEIN 2"/>
    <property type="match status" value="1"/>
</dbReference>
<dbReference type="Pfam" id="PF00753">
    <property type="entry name" value="Lactamase_B"/>
    <property type="match status" value="1"/>
</dbReference>
<evidence type="ECO:0000313" key="2">
    <source>
        <dbReference type="EMBL" id="OAT78484.1"/>
    </source>
</evidence>
<gene>
    <name evidence="2" type="ORF">A9B99_01770</name>
</gene>
<sequence>MRIKMYPAQNGDAFLLSTNRTNILIDGGYPSTFNSYIHKDLKELAARNACLNLVIITHIDADHIGGIIRLLASNGDSNVKNIISIEDVWHNSLRSLTSVNQTALPPEDLEVIDAIIKRGHPKEFSSLPGFNEISARQGSTLATLIKAGGYVWNRTDGTQSICTDSVQLKQFQDGLVRVLTPSRARLNSLIKSWQQDLRRYGFTGPVGTNQAIDDAFELNFEHSNKMKAKGEILISAGCNKSLEEIYKPDDSPTNASSIATIIELDGIRLLMLADALAEDILMEVQRLKSQGEVMMFDAIKISHHGSNYNTSPELLSVIDAPRYFISSDGSKHNHPDIELLRAIVDREASFTRTLYFNYSTPESREIRDFQATTGATFIVEENATGWIEITKEQSC</sequence>
<protein>
    <recommendedName>
        <fullName evidence="1">Metallo-beta-lactamase domain-containing protein</fullName>
    </recommendedName>
</protein>
<dbReference type="AlphaFoldDB" id="A0A1B7L7Y4"/>
<dbReference type="RefSeq" id="WP_064594037.1">
    <property type="nucleotide sequence ID" value="NZ_LYRP01000001.1"/>
</dbReference>
<dbReference type="InterPro" id="IPR036866">
    <property type="entry name" value="RibonucZ/Hydroxyglut_hydro"/>
</dbReference>
<dbReference type="EMBL" id="LYRP01000001">
    <property type="protein sequence ID" value="OAT78484.1"/>
    <property type="molecule type" value="Genomic_DNA"/>
</dbReference>
<evidence type="ECO:0000259" key="1">
    <source>
        <dbReference type="Pfam" id="PF00753"/>
    </source>
</evidence>
<accession>A0A1B7L7Y4</accession>
<dbReference type="PANTHER" id="PTHR30619">
    <property type="entry name" value="DNA INTERNALIZATION/COMPETENCE PROTEIN COMEC/REC2"/>
    <property type="match status" value="1"/>
</dbReference>
<keyword evidence="3" id="KW-1185">Reference proteome</keyword>
<dbReference type="STRING" id="1691903.A9B99_01770"/>
<dbReference type="NCBIfam" id="NF041809">
    <property type="entry name" value="Avs1a"/>
    <property type="match status" value="1"/>
</dbReference>
<dbReference type="Gene3D" id="3.60.15.10">
    <property type="entry name" value="Ribonuclease Z/Hydroxyacylglutathione hydrolase-like"/>
    <property type="match status" value="1"/>
</dbReference>
<dbReference type="OrthoDB" id="418728at2"/>
<reference evidence="3" key="1">
    <citation type="submission" date="2016-05" db="EMBL/GenBank/DDBJ databases">
        <authorList>
            <person name="Behera P."/>
            <person name="Vaishampayan P."/>
            <person name="Singh N."/>
            <person name="Raina V."/>
            <person name="Suar M."/>
            <person name="Pattnaik A."/>
            <person name="Rastogi G."/>
        </authorList>
    </citation>
    <scope>NUCLEOTIDE SEQUENCE [LARGE SCALE GENOMIC DNA]</scope>
    <source>
        <strain evidence="3">MP23</strain>
    </source>
</reference>